<dbReference type="PANTHER" id="PTHR43731:SF14">
    <property type="entry name" value="PRESENILIN-ASSOCIATED RHOMBOID-LIKE PROTEIN, MITOCHONDRIAL"/>
    <property type="match status" value="1"/>
</dbReference>
<dbReference type="SUPFAM" id="SSF144091">
    <property type="entry name" value="Rhomboid-like"/>
    <property type="match status" value="1"/>
</dbReference>
<feature type="transmembrane region" description="Helical" evidence="7">
    <location>
        <begin position="169"/>
        <end position="186"/>
    </location>
</feature>
<dbReference type="EMBL" id="JAROCE010000002">
    <property type="protein sequence ID" value="MFM2720651.1"/>
    <property type="molecule type" value="Genomic_DNA"/>
</dbReference>
<dbReference type="PANTHER" id="PTHR43731">
    <property type="entry name" value="RHOMBOID PROTEASE"/>
    <property type="match status" value="1"/>
</dbReference>
<keyword evidence="3 7" id="KW-0812">Transmembrane</keyword>
<dbReference type="InterPro" id="IPR035952">
    <property type="entry name" value="Rhomboid-like_sf"/>
</dbReference>
<keyword evidence="10" id="KW-1185">Reference proteome</keyword>
<evidence type="ECO:0000256" key="4">
    <source>
        <dbReference type="ARBA" id="ARBA00022801"/>
    </source>
</evidence>
<evidence type="ECO:0000256" key="2">
    <source>
        <dbReference type="ARBA" id="ARBA00009045"/>
    </source>
</evidence>
<keyword evidence="5 7" id="KW-1133">Transmembrane helix</keyword>
<gene>
    <name evidence="9" type="ORF">P5G46_09065</name>
</gene>
<accession>A0ABW9GFX3</accession>
<evidence type="ECO:0000256" key="1">
    <source>
        <dbReference type="ARBA" id="ARBA00004141"/>
    </source>
</evidence>
<keyword evidence="9" id="KW-0645">Protease</keyword>
<sequence>MSTTEEFRRNSDNFCYRHPDRQSFVLCQRCLRTVCPECRTPAAVGVICPECMAQQRAAATPAQKKAQRRWARSRPVAVVADGRPTATLAIIAITGLAYIIGLIPGVGGLLTNALAFSPLYLVPQFGPIEPWRLFTAALVHSGFFHVGLNMLVLWFLGRNLEPLLGRGRFVVLYLLGALGGSVAVALLAPTTFVVGASGAIFALFGALLVIGRHIGADIRVIAVLIGINFAWPFVVAFITSLGSGSFVTALNNIGVSWQAHLGGLVVGAVVGLIYARTRSTRQRGLQTALLIALTVALIALLVVPAVVYF</sequence>
<dbReference type="InterPro" id="IPR022764">
    <property type="entry name" value="Peptidase_S54_rhomboid_dom"/>
</dbReference>
<dbReference type="GO" id="GO:0008233">
    <property type="term" value="F:peptidase activity"/>
    <property type="evidence" value="ECO:0007669"/>
    <property type="project" value="UniProtKB-KW"/>
</dbReference>
<evidence type="ECO:0000256" key="6">
    <source>
        <dbReference type="ARBA" id="ARBA00023136"/>
    </source>
</evidence>
<evidence type="ECO:0000256" key="5">
    <source>
        <dbReference type="ARBA" id="ARBA00022989"/>
    </source>
</evidence>
<organism evidence="9 10">
    <name type="scientific">Microbacterium mcarthurae</name>
    <dbReference type="NCBI Taxonomy" id="3035918"/>
    <lineage>
        <taxon>Bacteria</taxon>
        <taxon>Bacillati</taxon>
        <taxon>Actinomycetota</taxon>
        <taxon>Actinomycetes</taxon>
        <taxon>Micrococcales</taxon>
        <taxon>Microbacteriaceae</taxon>
        <taxon>Microbacterium</taxon>
    </lineage>
</organism>
<feature type="transmembrane region" description="Helical" evidence="7">
    <location>
        <begin position="192"/>
        <end position="210"/>
    </location>
</feature>
<name>A0ABW9GFX3_9MICO</name>
<evidence type="ECO:0000256" key="7">
    <source>
        <dbReference type="SAM" id="Phobius"/>
    </source>
</evidence>
<dbReference type="Proteomes" id="UP001630303">
    <property type="component" value="Unassembled WGS sequence"/>
</dbReference>
<feature type="transmembrane region" description="Helical" evidence="7">
    <location>
        <begin position="131"/>
        <end position="157"/>
    </location>
</feature>
<dbReference type="InterPro" id="IPR050925">
    <property type="entry name" value="Rhomboid_protease_S54"/>
</dbReference>
<evidence type="ECO:0000256" key="3">
    <source>
        <dbReference type="ARBA" id="ARBA00022692"/>
    </source>
</evidence>
<evidence type="ECO:0000259" key="8">
    <source>
        <dbReference type="Pfam" id="PF01694"/>
    </source>
</evidence>
<feature type="transmembrane region" description="Helical" evidence="7">
    <location>
        <begin position="255"/>
        <end position="275"/>
    </location>
</feature>
<dbReference type="Pfam" id="PF01694">
    <property type="entry name" value="Rhomboid"/>
    <property type="match status" value="1"/>
</dbReference>
<keyword evidence="6 7" id="KW-0472">Membrane</keyword>
<feature type="transmembrane region" description="Helical" evidence="7">
    <location>
        <begin position="287"/>
        <end position="308"/>
    </location>
</feature>
<comment type="subcellular location">
    <subcellularLocation>
        <location evidence="1">Membrane</location>
        <topology evidence="1">Multi-pass membrane protein</topology>
    </subcellularLocation>
</comment>
<evidence type="ECO:0000313" key="9">
    <source>
        <dbReference type="EMBL" id="MFM2720651.1"/>
    </source>
</evidence>
<reference evidence="9 10" key="1">
    <citation type="submission" date="2023-03" db="EMBL/GenBank/DDBJ databases">
        <title>MT1 and MT2 Draft Genomes of Novel Species.</title>
        <authorList>
            <person name="Venkateswaran K."/>
        </authorList>
    </citation>
    <scope>NUCLEOTIDE SEQUENCE [LARGE SCALE GENOMIC DNA]</scope>
    <source>
        <strain evidence="9 10">IF8SW-P5</strain>
    </source>
</reference>
<comment type="caution">
    <text evidence="9">The sequence shown here is derived from an EMBL/GenBank/DDBJ whole genome shotgun (WGS) entry which is preliminary data.</text>
</comment>
<dbReference type="Gene3D" id="1.20.1540.10">
    <property type="entry name" value="Rhomboid-like"/>
    <property type="match status" value="1"/>
</dbReference>
<evidence type="ECO:0000313" key="10">
    <source>
        <dbReference type="Proteomes" id="UP001630303"/>
    </source>
</evidence>
<keyword evidence="4" id="KW-0378">Hydrolase</keyword>
<feature type="transmembrane region" description="Helical" evidence="7">
    <location>
        <begin position="222"/>
        <end position="243"/>
    </location>
</feature>
<feature type="transmembrane region" description="Helical" evidence="7">
    <location>
        <begin position="88"/>
        <end position="111"/>
    </location>
</feature>
<comment type="similarity">
    <text evidence="2">Belongs to the peptidase S54 family.</text>
</comment>
<dbReference type="RefSeq" id="WP_408905511.1">
    <property type="nucleotide sequence ID" value="NZ_JAROCE010000002.1"/>
</dbReference>
<protein>
    <submittedName>
        <fullName evidence="9">Rhomboid family intramembrane serine protease</fullName>
    </submittedName>
</protein>
<proteinExistence type="inferred from homology"/>
<feature type="domain" description="Peptidase S54 rhomboid" evidence="8">
    <location>
        <begin position="129"/>
        <end position="276"/>
    </location>
</feature>
<dbReference type="GO" id="GO:0006508">
    <property type="term" value="P:proteolysis"/>
    <property type="evidence" value="ECO:0007669"/>
    <property type="project" value="UniProtKB-KW"/>
</dbReference>